<dbReference type="AlphaFoldDB" id="A0A5B0RFN7"/>
<evidence type="ECO:0000313" key="2">
    <source>
        <dbReference type="Proteomes" id="UP000325313"/>
    </source>
</evidence>
<sequence>MYLIQRKETLPLDEVHVPHPSEGNPSAGRGTCTLSIGRKPFRWTRYMYLVQRKESLPLGRGTCTSRPLEEPSAWTRYMYLVQRKESLPMDPAEGFPSAGRGTCTSSKRKAFLPMDEVHVPRPAEGNPSDGVYTARREGFLPAV</sequence>
<proteinExistence type="predicted"/>
<organism evidence="1 2">
    <name type="scientific">Puccinia graminis f. sp. tritici</name>
    <dbReference type="NCBI Taxonomy" id="56615"/>
    <lineage>
        <taxon>Eukaryota</taxon>
        <taxon>Fungi</taxon>
        <taxon>Dikarya</taxon>
        <taxon>Basidiomycota</taxon>
        <taxon>Pucciniomycotina</taxon>
        <taxon>Pucciniomycetes</taxon>
        <taxon>Pucciniales</taxon>
        <taxon>Pucciniaceae</taxon>
        <taxon>Puccinia</taxon>
    </lineage>
</organism>
<reference evidence="1 2" key="1">
    <citation type="submission" date="2019-05" db="EMBL/GenBank/DDBJ databases">
        <title>Emergence of the Ug99 lineage of the wheat stem rust pathogen through somatic hybridization.</title>
        <authorList>
            <person name="Li F."/>
            <person name="Upadhyaya N.M."/>
            <person name="Sperschneider J."/>
            <person name="Matny O."/>
            <person name="Nguyen-Phuc H."/>
            <person name="Mago R."/>
            <person name="Raley C."/>
            <person name="Miller M.E."/>
            <person name="Silverstein K.A.T."/>
            <person name="Henningsen E."/>
            <person name="Hirsch C.D."/>
            <person name="Visser B."/>
            <person name="Pretorius Z.A."/>
            <person name="Steffenson B.J."/>
            <person name="Schwessinger B."/>
            <person name="Dodds P.N."/>
            <person name="Figueroa M."/>
        </authorList>
    </citation>
    <scope>NUCLEOTIDE SEQUENCE [LARGE SCALE GENOMIC DNA]</scope>
    <source>
        <strain evidence="1 2">Ug99</strain>
    </source>
</reference>
<dbReference type="Proteomes" id="UP000325313">
    <property type="component" value="Unassembled WGS sequence"/>
</dbReference>
<dbReference type="EMBL" id="VDEP01000203">
    <property type="protein sequence ID" value="KAA1124646.1"/>
    <property type="molecule type" value="Genomic_DNA"/>
</dbReference>
<name>A0A5B0RFN7_PUCGR</name>
<protein>
    <submittedName>
        <fullName evidence="1">Uncharacterized protein</fullName>
    </submittedName>
</protein>
<evidence type="ECO:0000313" key="1">
    <source>
        <dbReference type="EMBL" id="KAA1124646.1"/>
    </source>
</evidence>
<comment type="caution">
    <text evidence="1">The sequence shown here is derived from an EMBL/GenBank/DDBJ whole genome shotgun (WGS) entry which is preliminary data.</text>
</comment>
<accession>A0A5B0RFN7</accession>
<gene>
    <name evidence="1" type="ORF">PGTUg99_026289</name>
</gene>